<dbReference type="InterPro" id="IPR036457">
    <property type="entry name" value="PPM-type-like_dom_sf"/>
</dbReference>
<reference evidence="2 3" key="1">
    <citation type="submission" date="2017-08" db="EMBL/GenBank/DDBJ databases">
        <title>Acidophilic green algal genome provides insights into adaptation to an acidic environment.</title>
        <authorList>
            <person name="Hirooka S."/>
            <person name="Hirose Y."/>
            <person name="Kanesaki Y."/>
            <person name="Higuchi S."/>
            <person name="Fujiwara T."/>
            <person name="Onuma R."/>
            <person name="Era A."/>
            <person name="Ohbayashi R."/>
            <person name="Uzuka A."/>
            <person name="Nozaki H."/>
            <person name="Yoshikawa H."/>
            <person name="Miyagishima S.Y."/>
        </authorList>
    </citation>
    <scope>NUCLEOTIDE SEQUENCE [LARGE SCALE GENOMIC DNA]</scope>
    <source>
        <strain evidence="2 3">NIES-2499</strain>
    </source>
</reference>
<gene>
    <name evidence="2" type="ORF">CEUSTIGMA_g12290.t1</name>
</gene>
<dbReference type="CDD" id="cd00143">
    <property type="entry name" value="PP2Cc"/>
    <property type="match status" value="1"/>
</dbReference>
<dbReference type="PANTHER" id="PTHR47992">
    <property type="entry name" value="PROTEIN PHOSPHATASE"/>
    <property type="match status" value="1"/>
</dbReference>
<name>A0A250XPJ3_9CHLO</name>
<dbReference type="Gene3D" id="3.60.40.10">
    <property type="entry name" value="PPM-type phosphatase domain"/>
    <property type="match status" value="1"/>
</dbReference>
<sequence length="466" mass="50398">MVCDGHAGVKAANYTAFNLVKVLKEKLPKNVPEYSCFTGRPSEELRAFAEGIQIAMCEAFVSTDNEWMERGHNAGTTVTAMLIFAGLITVANIGDSTSILDTGISILEMTCSHRIQDSVTEQNRLRAAGCKIASLGFHLQGPAKPGEPGVGPLRIWPGGLCVSRSIGDADAGPEIIPMPHIRQAIIPEAGCRVIIASDGLWDIMKPTKVVLSSRKFAAKEAVEQLMMVVNKDRRIIDDTSIVIVDILPNSASAATFPAAVSNIEAAVRSRASASVASAKSSGSLMRCCQTAQTNDVLDPAELMSDIQPAGPGRLQLLTDLDCLKAFPTYRDMLYRNACVRRSNSTQVDMSIEQQQQQQPAVLVLELHPGDDKEALRYLPKTALAARDHVKESPQLPKSSYNASVARNYHEVPLVDRSSAIQKYPVQSEEGGYSRDNESGLSVRAIVTQYRVSLEGKHDGSEHGGTR</sequence>
<dbReference type="EMBL" id="BEGY01000138">
    <property type="protein sequence ID" value="GAX84869.1"/>
    <property type="molecule type" value="Genomic_DNA"/>
</dbReference>
<dbReference type="SUPFAM" id="SSF81606">
    <property type="entry name" value="PP2C-like"/>
    <property type="match status" value="1"/>
</dbReference>
<feature type="domain" description="PPM-type phosphatase" evidence="1">
    <location>
        <begin position="1"/>
        <end position="246"/>
    </location>
</feature>
<evidence type="ECO:0000313" key="3">
    <source>
        <dbReference type="Proteomes" id="UP000232323"/>
    </source>
</evidence>
<dbReference type="GO" id="GO:0004722">
    <property type="term" value="F:protein serine/threonine phosphatase activity"/>
    <property type="evidence" value="ECO:0007669"/>
    <property type="project" value="InterPro"/>
</dbReference>
<dbReference type="InterPro" id="IPR001932">
    <property type="entry name" value="PPM-type_phosphatase-like_dom"/>
</dbReference>
<dbReference type="STRING" id="1157962.A0A250XPJ3"/>
<dbReference type="PROSITE" id="PS51746">
    <property type="entry name" value="PPM_2"/>
    <property type="match status" value="1"/>
</dbReference>
<protein>
    <recommendedName>
        <fullName evidence="1">PPM-type phosphatase domain-containing protein</fullName>
    </recommendedName>
</protein>
<keyword evidence="3" id="KW-1185">Reference proteome</keyword>
<dbReference type="InterPro" id="IPR015655">
    <property type="entry name" value="PP2C"/>
</dbReference>
<accession>A0A250XPJ3</accession>
<comment type="caution">
    <text evidence="2">The sequence shown here is derived from an EMBL/GenBank/DDBJ whole genome shotgun (WGS) entry which is preliminary data.</text>
</comment>
<evidence type="ECO:0000313" key="2">
    <source>
        <dbReference type="EMBL" id="GAX84869.1"/>
    </source>
</evidence>
<dbReference type="SMART" id="SM00332">
    <property type="entry name" value="PP2Cc"/>
    <property type="match status" value="1"/>
</dbReference>
<dbReference type="OrthoDB" id="10264738at2759"/>
<dbReference type="Proteomes" id="UP000232323">
    <property type="component" value="Unassembled WGS sequence"/>
</dbReference>
<organism evidence="2 3">
    <name type="scientific">Chlamydomonas eustigma</name>
    <dbReference type="NCBI Taxonomy" id="1157962"/>
    <lineage>
        <taxon>Eukaryota</taxon>
        <taxon>Viridiplantae</taxon>
        <taxon>Chlorophyta</taxon>
        <taxon>core chlorophytes</taxon>
        <taxon>Chlorophyceae</taxon>
        <taxon>CS clade</taxon>
        <taxon>Chlamydomonadales</taxon>
        <taxon>Chlamydomonadaceae</taxon>
        <taxon>Chlamydomonas</taxon>
    </lineage>
</organism>
<proteinExistence type="predicted"/>
<dbReference type="AlphaFoldDB" id="A0A250XPJ3"/>
<dbReference type="Pfam" id="PF00481">
    <property type="entry name" value="PP2C"/>
    <property type="match status" value="1"/>
</dbReference>
<evidence type="ECO:0000259" key="1">
    <source>
        <dbReference type="PROSITE" id="PS51746"/>
    </source>
</evidence>